<gene>
    <name evidence="1" type="ORF">M404DRAFT_853188</name>
</gene>
<name>A0A0C3NRV9_PISTI</name>
<evidence type="ECO:0000313" key="2">
    <source>
        <dbReference type="Proteomes" id="UP000054217"/>
    </source>
</evidence>
<organism evidence="1 2">
    <name type="scientific">Pisolithus tinctorius Marx 270</name>
    <dbReference type="NCBI Taxonomy" id="870435"/>
    <lineage>
        <taxon>Eukaryota</taxon>
        <taxon>Fungi</taxon>
        <taxon>Dikarya</taxon>
        <taxon>Basidiomycota</taxon>
        <taxon>Agaricomycotina</taxon>
        <taxon>Agaricomycetes</taxon>
        <taxon>Agaricomycetidae</taxon>
        <taxon>Boletales</taxon>
        <taxon>Sclerodermatineae</taxon>
        <taxon>Pisolithaceae</taxon>
        <taxon>Pisolithus</taxon>
    </lineage>
</organism>
<evidence type="ECO:0000313" key="1">
    <source>
        <dbReference type="EMBL" id="KIN98250.1"/>
    </source>
</evidence>
<dbReference type="EMBL" id="KN832017">
    <property type="protein sequence ID" value="KIN98250.1"/>
    <property type="molecule type" value="Genomic_DNA"/>
</dbReference>
<dbReference type="OrthoDB" id="2679825at2759"/>
<dbReference type="Proteomes" id="UP000054217">
    <property type="component" value="Unassembled WGS sequence"/>
</dbReference>
<keyword evidence="2" id="KW-1185">Reference proteome</keyword>
<dbReference type="HOGENOM" id="CLU_095770_2_0_1"/>
<dbReference type="Pfam" id="PF21858">
    <property type="entry name" value="DUF6914"/>
    <property type="match status" value="1"/>
</dbReference>
<accession>A0A0C3NRV9</accession>
<reference evidence="2" key="2">
    <citation type="submission" date="2015-01" db="EMBL/GenBank/DDBJ databases">
        <title>Evolutionary Origins and Diversification of the Mycorrhizal Mutualists.</title>
        <authorList>
            <consortium name="DOE Joint Genome Institute"/>
            <consortium name="Mycorrhizal Genomics Consortium"/>
            <person name="Kohler A."/>
            <person name="Kuo A."/>
            <person name="Nagy L.G."/>
            <person name="Floudas D."/>
            <person name="Copeland A."/>
            <person name="Barry K.W."/>
            <person name="Cichocki N."/>
            <person name="Veneault-Fourrey C."/>
            <person name="LaButti K."/>
            <person name="Lindquist E.A."/>
            <person name="Lipzen A."/>
            <person name="Lundell T."/>
            <person name="Morin E."/>
            <person name="Murat C."/>
            <person name="Riley R."/>
            <person name="Ohm R."/>
            <person name="Sun H."/>
            <person name="Tunlid A."/>
            <person name="Henrissat B."/>
            <person name="Grigoriev I.V."/>
            <person name="Hibbett D.S."/>
            <person name="Martin F."/>
        </authorList>
    </citation>
    <scope>NUCLEOTIDE SEQUENCE [LARGE SCALE GENOMIC DNA]</scope>
    <source>
        <strain evidence="2">Marx 270</strain>
    </source>
</reference>
<reference evidence="1 2" key="1">
    <citation type="submission" date="2014-04" db="EMBL/GenBank/DDBJ databases">
        <authorList>
            <consortium name="DOE Joint Genome Institute"/>
            <person name="Kuo A."/>
            <person name="Kohler A."/>
            <person name="Costa M.D."/>
            <person name="Nagy L.G."/>
            <person name="Floudas D."/>
            <person name="Copeland A."/>
            <person name="Barry K.W."/>
            <person name="Cichocki N."/>
            <person name="Veneault-Fourrey C."/>
            <person name="LaButti K."/>
            <person name="Lindquist E.A."/>
            <person name="Lipzen A."/>
            <person name="Lundell T."/>
            <person name="Morin E."/>
            <person name="Murat C."/>
            <person name="Sun H."/>
            <person name="Tunlid A."/>
            <person name="Henrissat B."/>
            <person name="Grigoriev I.V."/>
            <person name="Hibbett D.S."/>
            <person name="Martin F."/>
            <person name="Nordberg H.P."/>
            <person name="Cantor M.N."/>
            <person name="Hua S.X."/>
        </authorList>
    </citation>
    <scope>NUCLEOTIDE SEQUENCE [LARGE SCALE GENOMIC DNA]</scope>
    <source>
        <strain evidence="1 2">Marx 270</strain>
    </source>
</reference>
<dbReference type="InParanoid" id="A0A0C3NRV9"/>
<sequence>MARNKKRIYMSLYARTGSQEHIHHFALLVSPKNPTGNNLSTWRLHAMNRPNPAYATQQEWQYKPAIVPGRTTRLLALVLLGKTQRSGEDISNILTAVELVQDDPSWTCKEWVFGAIEVRSVQIPCTDACTLVQ</sequence>
<dbReference type="InterPro" id="IPR054208">
    <property type="entry name" value="DUF6914"/>
</dbReference>
<protein>
    <submittedName>
        <fullName evidence="1">Uncharacterized protein</fullName>
    </submittedName>
</protein>
<proteinExistence type="predicted"/>
<dbReference type="AlphaFoldDB" id="A0A0C3NRV9"/>